<dbReference type="InterPro" id="IPR005829">
    <property type="entry name" value="Sugar_transporter_CS"/>
</dbReference>
<evidence type="ECO:0000256" key="8">
    <source>
        <dbReference type="SAM" id="Phobius"/>
    </source>
</evidence>
<dbReference type="OrthoDB" id="4540492at2759"/>
<keyword evidence="11" id="KW-1185">Reference proteome</keyword>
<organism evidence="10 11">
    <name type="scientific">Coleophoma cylindrospora</name>
    <dbReference type="NCBI Taxonomy" id="1849047"/>
    <lineage>
        <taxon>Eukaryota</taxon>
        <taxon>Fungi</taxon>
        <taxon>Dikarya</taxon>
        <taxon>Ascomycota</taxon>
        <taxon>Pezizomycotina</taxon>
        <taxon>Leotiomycetes</taxon>
        <taxon>Helotiales</taxon>
        <taxon>Dermateaceae</taxon>
        <taxon>Coleophoma</taxon>
    </lineage>
</organism>
<dbReference type="FunFam" id="1.20.1250.20:FF:000134">
    <property type="entry name" value="MFS sugar transporter protein"/>
    <property type="match status" value="1"/>
</dbReference>
<evidence type="ECO:0000256" key="2">
    <source>
        <dbReference type="ARBA" id="ARBA00010992"/>
    </source>
</evidence>
<dbReference type="AlphaFoldDB" id="A0A3D8R0S7"/>
<dbReference type="GO" id="GO:0005351">
    <property type="term" value="F:carbohydrate:proton symporter activity"/>
    <property type="evidence" value="ECO:0007669"/>
    <property type="project" value="TreeGrafter"/>
</dbReference>
<comment type="similarity">
    <text evidence="2 7">Belongs to the major facilitator superfamily. Sugar transporter (TC 2.A.1.1) family.</text>
</comment>
<dbReference type="Proteomes" id="UP000256645">
    <property type="component" value="Unassembled WGS sequence"/>
</dbReference>
<dbReference type="PANTHER" id="PTHR48022">
    <property type="entry name" value="PLASTIDIC GLUCOSE TRANSPORTER 4"/>
    <property type="match status" value="1"/>
</dbReference>
<proteinExistence type="inferred from homology"/>
<evidence type="ECO:0000256" key="3">
    <source>
        <dbReference type="ARBA" id="ARBA00022448"/>
    </source>
</evidence>
<keyword evidence="3 7" id="KW-0813">Transport</keyword>
<dbReference type="EMBL" id="PDLM01000010">
    <property type="protein sequence ID" value="RDW67511.1"/>
    <property type="molecule type" value="Genomic_DNA"/>
</dbReference>
<protein>
    <recommendedName>
        <fullName evidence="9">Major facilitator superfamily (MFS) profile domain-containing protein</fullName>
    </recommendedName>
</protein>
<gene>
    <name evidence="10" type="ORF">BP6252_08907</name>
</gene>
<dbReference type="InterPro" id="IPR020846">
    <property type="entry name" value="MFS_dom"/>
</dbReference>
<dbReference type="InterPro" id="IPR050360">
    <property type="entry name" value="MFS_Sugar_Transporters"/>
</dbReference>
<dbReference type="NCBIfam" id="TIGR00879">
    <property type="entry name" value="SP"/>
    <property type="match status" value="1"/>
</dbReference>
<keyword evidence="4 8" id="KW-0812">Transmembrane</keyword>
<feature type="transmembrane region" description="Helical" evidence="8">
    <location>
        <begin position="314"/>
        <end position="334"/>
    </location>
</feature>
<feature type="domain" description="Major facilitator superfamily (MFS) profile" evidence="9">
    <location>
        <begin position="24"/>
        <end position="461"/>
    </location>
</feature>
<dbReference type="InterPro" id="IPR036259">
    <property type="entry name" value="MFS_trans_sf"/>
</dbReference>
<feature type="transmembrane region" description="Helical" evidence="8">
    <location>
        <begin position="91"/>
        <end position="110"/>
    </location>
</feature>
<dbReference type="PROSITE" id="PS50850">
    <property type="entry name" value="MFS"/>
    <property type="match status" value="1"/>
</dbReference>
<accession>A0A3D8R0S7</accession>
<dbReference type="PANTHER" id="PTHR48022:SF31">
    <property type="entry name" value="HEXOSE TRANSPORTER"/>
    <property type="match status" value="1"/>
</dbReference>
<keyword evidence="5 8" id="KW-1133">Transmembrane helix</keyword>
<evidence type="ECO:0000256" key="5">
    <source>
        <dbReference type="ARBA" id="ARBA00022989"/>
    </source>
</evidence>
<feature type="transmembrane region" description="Helical" evidence="8">
    <location>
        <begin position="150"/>
        <end position="171"/>
    </location>
</feature>
<feature type="transmembrane region" description="Helical" evidence="8">
    <location>
        <begin position="20"/>
        <end position="37"/>
    </location>
</feature>
<name>A0A3D8R0S7_9HELO</name>
<evidence type="ECO:0000259" key="9">
    <source>
        <dbReference type="PROSITE" id="PS50850"/>
    </source>
</evidence>
<evidence type="ECO:0000256" key="6">
    <source>
        <dbReference type="ARBA" id="ARBA00023136"/>
    </source>
</evidence>
<dbReference type="Pfam" id="PF00083">
    <property type="entry name" value="Sugar_tr"/>
    <property type="match status" value="1"/>
</dbReference>
<dbReference type="Gene3D" id="1.20.1250.20">
    <property type="entry name" value="MFS general substrate transporter like domains"/>
    <property type="match status" value="1"/>
</dbReference>
<keyword evidence="6 8" id="KW-0472">Membrane</keyword>
<dbReference type="PROSITE" id="PS00216">
    <property type="entry name" value="SUGAR_TRANSPORT_1"/>
    <property type="match status" value="1"/>
</dbReference>
<comment type="subcellular location">
    <subcellularLocation>
        <location evidence="1">Membrane</location>
        <topology evidence="1">Multi-pass membrane protein</topology>
    </subcellularLocation>
</comment>
<dbReference type="InterPro" id="IPR003663">
    <property type="entry name" value="Sugar/inositol_transpt"/>
</dbReference>
<feature type="transmembrane region" description="Helical" evidence="8">
    <location>
        <begin position="370"/>
        <end position="395"/>
    </location>
</feature>
<feature type="transmembrane region" description="Helical" evidence="8">
    <location>
        <begin position="341"/>
        <end position="358"/>
    </location>
</feature>
<dbReference type="InterPro" id="IPR005828">
    <property type="entry name" value="MFS_sugar_transport-like"/>
</dbReference>
<feature type="transmembrane region" description="Helical" evidence="8">
    <location>
        <begin position="407"/>
        <end position="432"/>
    </location>
</feature>
<dbReference type="PRINTS" id="PR00171">
    <property type="entry name" value="SUGRTRNSPORT"/>
</dbReference>
<evidence type="ECO:0000313" key="10">
    <source>
        <dbReference type="EMBL" id="RDW67511.1"/>
    </source>
</evidence>
<feature type="transmembrane region" description="Helical" evidence="8">
    <location>
        <begin position="116"/>
        <end position="138"/>
    </location>
</feature>
<feature type="transmembrane region" description="Helical" evidence="8">
    <location>
        <begin position="438"/>
        <end position="457"/>
    </location>
</feature>
<evidence type="ECO:0000313" key="11">
    <source>
        <dbReference type="Proteomes" id="UP000256645"/>
    </source>
</evidence>
<dbReference type="SUPFAM" id="SSF103473">
    <property type="entry name" value="MFS general substrate transporter"/>
    <property type="match status" value="1"/>
</dbReference>
<evidence type="ECO:0000256" key="7">
    <source>
        <dbReference type="RuleBase" id="RU003346"/>
    </source>
</evidence>
<reference evidence="10 11" key="1">
    <citation type="journal article" date="2018" name="IMA Fungus">
        <title>IMA Genome-F 9: Draft genome sequence of Annulohypoxylon stygium, Aspergillus mulundensis, Berkeleyomyces basicola (syn. Thielaviopsis basicola), Ceratocystis smalleyi, two Cercospora beticola strains, Coleophoma cylindrospora, Fusarium fracticaudum, Phialophora cf. hyalina, and Morchella septimelata.</title>
        <authorList>
            <person name="Wingfield B.D."/>
            <person name="Bills G.F."/>
            <person name="Dong Y."/>
            <person name="Huang W."/>
            <person name="Nel W.J."/>
            <person name="Swalarsk-Parry B.S."/>
            <person name="Vaghefi N."/>
            <person name="Wilken P.M."/>
            <person name="An Z."/>
            <person name="de Beer Z.W."/>
            <person name="De Vos L."/>
            <person name="Chen L."/>
            <person name="Duong T.A."/>
            <person name="Gao Y."/>
            <person name="Hammerbacher A."/>
            <person name="Kikkert J.R."/>
            <person name="Li Y."/>
            <person name="Li H."/>
            <person name="Li K."/>
            <person name="Li Q."/>
            <person name="Liu X."/>
            <person name="Ma X."/>
            <person name="Naidoo K."/>
            <person name="Pethybridge S.J."/>
            <person name="Sun J."/>
            <person name="Steenkamp E.T."/>
            <person name="van der Nest M.A."/>
            <person name="van Wyk S."/>
            <person name="Wingfield M.J."/>
            <person name="Xiong C."/>
            <person name="Yue Q."/>
            <person name="Zhang X."/>
        </authorList>
    </citation>
    <scope>NUCLEOTIDE SEQUENCE [LARGE SCALE GENOMIC DNA]</scope>
    <source>
        <strain evidence="10 11">BP6252</strain>
    </source>
</reference>
<dbReference type="GO" id="GO:0016020">
    <property type="term" value="C:membrane"/>
    <property type="evidence" value="ECO:0007669"/>
    <property type="project" value="UniProtKB-SubCell"/>
</dbReference>
<comment type="caution">
    <text evidence="10">The sequence shown here is derived from an EMBL/GenBank/DDBJ whole genome shotgun (WGS) entry which is preliminary data.</text>
</comment>
<feature type="transmembrane region" description="Helical" evidence="8">
    <location>
        <begin position="272"/>
        <end position="294"/>
    </location>
</feature>
<evidence type="ECO:0000256" key="1">
    <source>
        <dbReference type="ARBA" id="ARBA00004141"/>
    </source>
</evidence>
<evidence type="ECO:0000256" key="4">
    <source>
        <dbReference type="ARBA" id="ARBA00022692"/>
    </source>
</evidence>
<sequence length="502" mass="55111">MAKLQRQYVSKLVPENPTLLLAVLIAVAIVNSVTLGYDSSMMNGLAIKTTYTDYFHINTATEGLNNAAGWIGNFMACFFMQPFADKWGRKTGILIAACVCFVGILIQAAAQNTGMFVVGRIIVGLGSELSSAAAPTLIGELIPASSRGAILGFFYSCFYLGGIIASGINYGTRRITTTWSWRIPSILQVIPSLLAIVLLPFIPESPRWLVQNGQHEHALEVLVIFQGQSNHDSVEVQKTFEEIETTLASENDMYKGNPWSELISTPANRKRLIIAVSFGLMIELFGNFVVSYYLGSILDQAGITNTDTQLKISLILSCWCFAMAIFGSFMLDILGRRIQTLGGITGMIISLCLLGGLISRFGESSNKSGIYGSIAAIFLFQGCFSFSITPLTCLYPTEVFQYKLRNAGISVFRFLDTGCGLMASFAMSYGMANLGWKFYIVNASYDLLFLACVYFFWVETKGISLEEIALQFSDTIVSTSTVTPHEDETTNKLEEKAINKDF</sequence>